<comment type="caution">
    <text evidence="1">The sequence shown here is derived from an EMBL/GenBank/DDBJ whole genome shotgun (WGS) entry which is preliminary data.</text>
</comment>
<protein>
    <submittedName>
        <fullName evidence="1">Uncharacterized protein</fullName>
    </submittedName>
</protein>
<reference evidence="1 2" key="1">
    <citation type="submission" date="2020-09" db="EMBL/GenBank/DDBJ databases">
        <title>De no assembly of potato wild relative species, Solanum commersonii.</title>
        <authorList>
            <person name="Cho K."/>
        </authorList>
    </citation>
    <scope>NUCLEOTIDE SEQUENCE [LARGE SCALE GENOMIC DNA]</scope>
    <source>
        <strain evidence="1">LZ3.2</strain>
        <tissue evidence="1">Leaf</tissue>
    </source>
</reference>
<keyword evidence="2" id="KW-1185">Reference proteome</keyword>
<dbReference type="Proteomes" id="UP000824120">
    <property type="component" value="Chromosome 6"/>
</dbReference>
<dbReference type="AlphaFoldDB" id="A0A9J5YM06"/>
<proteinExistence type="predicted"/>
<name>A0A9J5YM06_SOLCO</name>
<gene>
    <name evidence="1" type="ORF">H5410_032137</name>
</gene>
<evidence type="ECO:0000313" key="2">
    <source>
        <dbReference type="Proteomes" id="UP000824120"/>
    </source>
</evidence>
<organism evidence="1 2">
    <name type="scientific">Solanum commersonii</name>
    <name type="common">Commerson's wild potato</name>
    <name type="synonym">Commerson's nightshade</name>
    <dbReference type="NCBI Taxonomy" id="4109"/>
    <lineage>
        <taxon>Eukaryota</taxon>
        <taxon>Viridiplantae</taxon>
        <taxon>Streptophyta</taxon>
        <taxon>Embryophyta</taxon>
        <taxon>Tracheophyta</taxon>
        <taxon>Spermatophyta</taxon>
        <taxon>Magnoliopsida</taxon>
        <taxon>eudicotyledons</taxon>
        <taxon>Gunneridae</taxon>
        <taxon>Pentapetalae</taxon>
        <taxon>asterids</taxon>
        <taxon>lamiids</taxon>
        <taxon>Solanales</taxon>
        <taxon>Solanaceae</taxon>
        <taxon>Solanoideae</taxon>
        <taxon>Solaneae</taxon>
        <taxon>Solanum</taxon>
    </lineage>
</organism>
<accession>A0A9J5YM06</accession>
<dbReference type="EMBL" id="JACXVP010000006">
    <property type="protein sequence ID" value="KAG5600767.1"/>
    <property type="molecule type" value="Genomic_DNA"/>
</dbReference>
<evidence type="ECO:0000313" key="1">
    <source>
        <dbReference type="EMBL" id="KAG5600767.1"/>
    </source>
</evidence>
<sequence length="68" mass="7059">MGRTDLDLINPCGYLSDSLDSSTGRTDLDLLNHSGCLGAKSASMNVSKSALTLFFKSCSITTVSNVAG</sequence>